<sequence>MTLVNDRLSAKIKLRVKVGNAVQQNACFASVNFVASDEISRCQVFNATQNKLLPLTVNQVSTDEPPTLVTIHIALTIVHAELVQRVVRVRVLSIEQQPSVCSLWVKYALFVQS</sequence>
<evidence type="ECO:0000313" key="1">
    <source>
        <dbReference type="EMBL" id="GBC99319.1"/>
    </source>
</evidence>
<reference evidence="2" key="1">
    <citation type="submission" date="2017-09" db="EMBL/GenBank/DDBJ databases">
        <title>Metaegenomics of thermophilic ammonia-oxidizing enrichment culture.</title>
        <authorList>
            <person name="Kato S."/>
            <person name="Suzuki K."/>
        </authorList>
    </citation>
    <scope>NUCLEOTIDE SEQUENCE [LARGE SCALE GENOMIC DNA]</scope>
</reference>
<evidence type="ECO:0000313" key="2">
    <source>
        <dbReference type="Proteomes" id="UP000236173"/>
    </source>
</evidence>
<accession>A0A2H5XDR1</accession>
<dbReference type="AlphaFoldDB" id="A0A2H5XDR1"/>
<dbReference type="Proteomes" id="UP000236173">
    <property type="component" value="Unassembled WGS sequence"/>
</dbReference>
<proteinExistence type="predicted"/>
<name>A0A2H5XDR1_9BACT</name>
<gene>
    <name evidence="1" type="ORF">HRbin17_01841</name>
</gene>
<dbReference type="EMBL" id="BEHT01000025">
    <property type="protein sequence ID" value="GBC99319.1"/>
    <property type="molecule type" value="Genomic_DNA"/>
</dbReference>
<organism evidence="1 2">
    <name type="scientific">Candidatus Fervidibacter japonicus</name>
    <dbReference type="NCBI Taxonomy" id="2035412"/>
    <lineage>
        <taxon>Bacteria</taxon>
        <taxon>Candidatus Fervidibacterota</taxon>
        <taxon>Candidatus Fervidibacter</taxon>
    </lineage>
</organism>
<comment type="caution">
    <text evidence="1">The sequence shown here is derived from an EMBL/GenBank/DDBJ whole genome shotgun (WGS) entry which is preliminary data.</text>
</comment>
<protein>
    <submittedName>
        <fullName evidence="1">Uncharacterized protein</fullName>
    </submittedName>
</protein>